<dbReference type="EMBL" id="CAKXZS010000023">
    <property type="protein sequence ID" value="CAH2401996.1"/>
    <property type="molecule type" value="Genomic_DNA"/>
</dbReference>
<organism evidence="1 2">
    <name type="scientific">Mesorhizobium ventifaucium</name>
    <dbReference type="NCBI Taxonomy" id="666020"/>
    <lineage>
        <taxon>Bacteria</taxon>
        <taxon>Pseudomonadati</taxon>
        <taxon>Pseudomonadota</taxon>
        <taxon>Alphaproteobacteria</taxon>
        <taxon>Hyphomicrobiales</taxon>
        <taxon>Phyllobacteriaceae</taxon>
        <taxon>Mesorhizobium</taxon>
    </lineage>
</organism>
<dbReference type="Proteomes" id="UP001152604">
    <property type="component" value="Unassembled WGS sequence"/>
</dbReference>
<gene>
    <name evidence="1" type="ORF">MES4922_30378</name>
</gene>
<proteinExistence type="predicted"/>
<comment type="caution">
    <text evidence="1">The sequence shown here is derived from an EMBL/GenBank/DDBJ whole genome shotgun (WGS) entry which is preliminary data.</text>
</comment>
<protein>
    <submittedName>
        <fullName evidence="1">Uncharacterized protein</fullName>
    </submittedName>
</protein>
<evidence type="ECO:0000313" key="1">
    <source>
        <dbReference type="EMBL" id="CAH2401996.1"/>
    </source>
</evidence>
<reference evidence="1" key="1">
    <citation type="submission" date="2022-03" db="EMBL/GenBank/DDBJ databases">
        <authorList>
            <person name="Brunel B."/>
        </authorList>
    </citation>
    <scope>NUCLEOTIDE SEQUENCE</scope>
    <source>
        <strain evidence="1">STM4922sample</strain>
    </source>
</reference>
<accession>A0ABM9DYY9</accession>
<dbReference type="RefSeq" id="WP_254026079.1">
    <property type="nucleotide sequence ID" value="NZ_CAKXZS010000023.1"/>
</dbReference>
<name>A0ABM9DYY9_9HYPH</name>
<sequence length="86" mass="9686">MQALIGAHEAAYVGLHRVVHRGGSNSHDRKRADRIEEEALLAICSYPAISRGYRRAKAEYLLTTEARGELDLEEHMQAILHSMMRG</sequence>
<evidence type="ECO:0000313" key="2">
    <source>
        <dbReference type="Proteomes" id="UP001152604"/>
    </source>
</evidence>
<keyword evidence="2" id="KW-1185">Reference proteome</keyword>